<reference evidence="1 2" key="1">
    <citation type="submission" date="2023-05" db="EMBL/GenBank/DDBJ databases">
        <title>Lysobacter sp. strain LF1 Genome sequencing and assembly.</title>
        <authorList>
            <person name="Jung Y."/>
        </authorList>
    </citation>
    <scope>NUCLEOTIDE SEQUENCE [LARGE SCALE GENOMIC DNA]</scope>
    <source>
        <strain evidence="1 2">LF1</strain>
    </source>
</reference>
<name>A0ABT6XG16_9GAMM</name>
<keyword evidence="2" id="KW-1185">Reference proteome</keyword>
<sequence>MSAFDPKRTFEARADKLERTQECPAMAALPISEEQTRKALELLSRLQPPPLALYWEYQDAATSALFVVSVPDQSEAAVVETYFGQVVPHLRNLIPESGETPAWMVIFQDSTGHLITSCSSVEVM</sequence>
<comment type="caution">
    <text evidence="1">The sequence shown here is derived from an EMBL/GenBank/DDBJ whole genome shotgun (WGS) entry which is preliminary data.</text>
</comment>
<dbReference type="EMBL" id="JASGBI010000001">
    <property type="protein sequence ID" value="MDI9239100.1"/>
    <property type="molecule type" value="Genomic_DNA"/>
</dbReference>
<evidence type="ECO:0000313" key="2">
    <source>
        <dbReference type="Proteomes" id="UP001321580"/>
    </source>
</evidence>
<dbReference type="Proteomes" id="UP001321580">
    <property type="component" value="Unassembled WGS sequence"/>
</dbReference>
<dbReference type="RefSeq" id="WP_283212506.1">
    <property type="nucleotide sequence ID" value="NZ_JASGBI010000001.1"/>
</dbReference>
<proteinExistence type="predicted"/>
<gene>
    <name evidence="1" type="ORF">QLQ15_09280</name>
</gene>
<accession>A0ABT6XG16</accession>
<evidence type="ECO:0000313" key="1">
    <source>
        <dbReference type="EMBL" id="MDI9239100.1"/>
    </source>
</evidence>
<organism evidence="1 2">
    <name type="scientific">Lysobacter stagni</name>
    <dbReference type="NCBI Taxonomy" id="3045172"/>
    <lineage>
        <taxon>Bacteria</taxon>
        <taxon>Pseudomonadati</taxon>
        <taxon>Pseudomonadota</taxon>
        <taxon>Gammaproteobacteria</taxon>
        <taxon>Lysobacterales</taxon>
        <taxon>Lysobacteraceae</taxon>
        <taxon>Lysobacter</taxon>
    </lineage>
</organism>
<protein>
    <submittedName>
        <fullName evidence="1">Uncharacterized protein</fullName>
    </submittedName>
</protein>